<organism evidence="2 3">
    <name type="scientific">Emticicia agri</name>
    <dbReference type="NCBI Taxonomy" id="2492393"/>
    <lineage>
        <taxon>Bacteria</taxon>
        <taxon>Pseudomonadati</taxon>
        <taxon>Bacteroidota</taxon>
        <taxon>Cytophagia</taxon>
        <taxon>Cytophagales</taxon>
        <taxon>Leadbetterellaceae</taxon>
        <taxon>Emticicia</taxon>
    </lineage>
</organism>
<sequence>MLLKDRVYLYELREQFLQKIVDDWDVKWEGDFEEFVSFDTLKSKNAFLESLLADIEENLHQQLNGEAKKYLFSKDFLRRFIFEYGGKEVRIQMHSRTGIALYLGYTNWEDFLEKNKEIDKQPVSINYINVNESLLPALSKTQLMQLNNEPFATFQEVKPDSKKNLFRVLYSILALILIGTGGYFLLNWWITRPFSADELKDVQFKVIKTVGQYPQAVRIAYDLGTINRVKNVEVELGVGRIISNKSVISYITKSDKLRDTISQTYFYPGIYRLKLIVNGRIIKELNHIVYSRPNQWASWAFGVAYEKNWITNISTVNDYIKNGVLHFDPKNMPDEIKDNDKDYSQSVHALTQPFGINSDSLTFEASMKNPESEGGEGCYNMEVIIMDKNFNLFLVGFTTVGCTDFAKLTAGGNVFRRTTPHEGKDYDLHEFGVNQDKWNKFKVQVKGNILTIFINEKQVFKNTFKFKETPAEVADIRFTFNGTGSIDWVKLSDSYTGKYVYQTDFDEDENPEK</sequence>
<keyword evidence="1" id="KW-0472">Membrane</keyword>
<dbReference type="AlphaFoldDB" id="A0A4Q5M4R4"/>
<keyword evidence="1" id="KW-0812">Transmembrane</keyword>
<gene>
    <name evidence="2" type="ORF">EWM59_01405</name>
</gene>
<accession>A0A4Q5M4R4</accession>
<keyword evidence="1" id="KW-1133">Transmembrane helix</keyword>
<comment type="caution">
    <text evidence="2">The sequence shown here is derived from an EMBL/GenBank/DDBJ whole genome shotgun (WGS) entry which is preliminary data.</text>
</comment>
<name>A0A4Q5M4R4_9BACT</name>
<dbReference type="RefSeq" id="WP_130019156.1">
    <property type="nucleotide sequence ID" value="NZ_SEWF01000002.1"/>
</dbReference>
<protein>
    <submittedName>
        <fullName evidence="2">Uncharacterized protein</fullName>
    </submittedName>
</protein>
<dbReference type="EMBL" id="SEWF01000002">
    <property type="protein sequence ID" value="RYU97374.1"/>
    <property type="molecule type" value="Genomic_DNA"/>
</dbReference>
<evidence type="ECO:0000313" key="2">
    <source>
        <dbReference type="EMBL" id="RYU97374.1"/>
    </source>
</evidence>
<evidence type="ECO:0000256" key="1">
    <source>
        <dbReference type="SAM" id="Phobius"/>
    </source>
</evidence>
<evidence type="ECO:0000313" key="3">
    <source>
        <dbReference type="Proteomes" id="UP000293162"/>
    </source>
</evidence>
<feature type="transmembrane region" description="Helical" evidence="1">
    <location>
        <begin position="168"/>
        <end position="190"/>
    </location>
</feature>
<proteinExistence type="predicted"/>
<keyword evidence="3" id="KW-1185">Reference proteome</keyword>
<dbReference type="Proteomes" id="UP000293162">
    <property type="component" value="Unassembled WGS sequence"/>
</dbReference>
<reference evidence="2 3" key="1">
    <citation type="submission" date="2019-02" db="EMBL/GenBank/DDBJ databases">
        <title>Bacterial novel species Emticicia sp. 17J42-9 isolated from soil.</title>
        <authorList>
            <person name="Jung H.-Y."/>
        </authorList>
    </citation>
    <scope>NUCLEOTIDE SEQUENCE [LARGE SCALE GENOMIC DNA]</scope>
    <source>
        <strain evidence="2 3">17J42-9</strain>
    </source>
</reference>
<dbReference type="OrthoDB" id="910866at2"/>